<dbReference type="eggNOG" id="COG1846">
    <property type="taxonomic scope" value="Bacteria"/>
</dbReference>
<dbReference type="GO" id="GO:0003677">
    <property type="term" value="F:DNA binding"/>
    <property type="evidence" value="ECO:0007669"/>
    <property type="project" value="UniProtKB-KW"/>
</dbReference>
<dbReference type="PANTHER" id="PTHR33164:SF43">
    <property type="entry name" value="HTH-TYPE TRANSCRIPTIONAL REPRESSOR YETL"/>
    <property type="match status" value="1"/>
</dbReference>
<sequence>MLSKWYTTAMKSTGKPNDPLGRFALSIFWINGLLLRNGDRLTRSIGQSSARWQVLGRVGYQPQTVAQIARDMGHARQSVQRVADVLAKEGLVVYRENLANRRSPLLELTPHGADILRTIYSLNEEWTRHMMTKLNPEQLDVVADALEEIAHIMEADEQQISQHETRKEERL</sequence>
<evidence type="ECO:0000256" key="1">
    <source>
        <dbReference type="ARBA" id="ARBA00023015"/>
    </source>
</evidence>
<gene>
    <name evidence="5" type="ORF">Krac_7890</name>
</gene>
<dbReference type="PROSITE" id="PS01117">
    <property type="entry name" value="HTH_MARR_1"/>
    <property type="match status" value="1"/>
</dbReference>
<protein>
    <submittedName>
        <fullName evidence="5">Transcriptional regulator, MarR family</fullName>
    </submittedName>
</protein>
<dbReference type="EMBL" id="ADVG01000002">
    <property type="protein sequence ID" value="EFH86587.1"/>
    <property type="molecule type" value="Genomic_DNA"/>
</dbReference>
<evidence type="ECO:0000256" key="3">
    <source>
        <dbReference type="ARBA" id="ARBA00023163"/>
    </source>
</evidence>
<keyword evidence="1" id="KW-0805">Transcription regulation</keyword>
<accession>D6TLD7</accession>
<keyword evidence="3" id="KW-0804">Transcription</keyword>
<dbReference type="SMART" id="SM00347">
    <property type="entry name" value="HTH_MARR"/>
    <property type="match status" value="1"/>
</dbReference>
<dbReference type="InterPro" id="IPR023187">
    <property type="entry name" value="Tscrpt_reg_MarR-type_CS"/>
</dbReference>
<evidence type="ECO:0000256" key="2">
    <source>
        <dbReference type="ARBA" id="ARBA00023125"/>
    </source>
</evidence>
<evidence type="ECO:0000259" key="4">
    <source>
        <dbReference type="PROSITE" id="PS50995"/>
    </source>
</evidence>
<comment type="caution">
    <text evidence="5">The sequence shown here is derived from an EMBL/GenBank/DDBJ whole genome shotgun (WGS) entry which is preliminary data.</text>
</comment>
<dbReference type="Gene3D" id="1.10.10.10">
    <property type="entry name" value="Winged helix-like DNA-binding domain superfamily/Winged helix DNA-binding domain"/>
    <property type="match status" value="1"/>
</dbReference>
<dbReference type="AlphaFoldDB" id="D6TLD7"/>
<name>D6TLD7_KTERA</name>
<dbReference type="GO" id="GO:0006950">
    <property type="term" value="P:response to stress"/>
    <property type="evidence" value="ECO:0007669"/>
    <property type="project" value="TreeGrafter"/>
</dbReference>
<dbReference type="Proteomes" id="UP000004508">
    <property type="component" value="Unassembled WGS sequence"/>
</dbReference>
<dbReference type="InterPro" id="IPR039422">
    <property type="entry name" value="MarR/SlyA-like"/>
</dbReference>
<proteinExistence type="predicted"/>
<dbReference type="InterPro" id="IPR036390">
    <property type="entry name" value="WH_DNA-bd_sf"/>
</dbReference>
<dbReference type="InterPro" id="IPR036388">
    <property type="entry name" value="WH-like_DNA-bd_sf"/>
</dbReference>
<dbReference type="SUPFAM" id="SSF46785">
    <property type="entry name" value="Winged helix' DNA-binding domain"/>
    <property type="match status" value="1"/>
</dbReference>
<organism evidence="5 6">
    <name type="scientific">Ktedonobacter racemifer DSM 44963</name>
    <dbReference type="NCBI Taxonomy" id="485913"/>
    <lineage>
        <taxon>Bacteria</taxon>
        <taxon>Bacillati</taxon>
        <taxon>Chloroflexota</taxon>
        <taxon>Ktedonobacteria</taxon>
        <taxon>Ktedonobacterales</taxon>
        <taxon>Ktedonobacteraceae</taxon>
        <taxon>Ktedonobacter</taxon>
    </lineage>
</organism>
<feature type="domain" description="HTH marR-type" evidence="4">
    <location>
        <begin position="1"/>
        <end position="151"/>
    </location>
</feature>
<keyword evidence="2" id="KW-0238">DNA-binding</keyword>
<evidence type="ECO:0000313" key="5">
    <source>
        <dbReference type="EMBL" id="EFH86587.1"/>
    </source>
</evidence>
<reference evidence="5 6" key="1">
    <citation type="journal article" date="2011" name="Stand. Genomic Sci.">
        <title>Non-contiguous finished genome sequence and contextual data of the filamentous soil bacterium Ktedonobacter racemifer type strain (SOSP1-21).</title>
        <authorList>
            <person name="Chang Y.J."/>
            <person name="Land M."/>
            <person name="Hauser L."/>
            <person name="Chertkov O."/>
            <person name="Del Rio T.G."/>
            <person name="Nolan M."/>
            <person name="Copeland A."/>
            <person name="Tice H."/>
            <person name="Cheng J.F."/>
            <person name="Lucas S."/>
            <person name="Han C."/>
            <person name="Goodwin L."/>
            <person name="Pitluck S."/>
            <person name="Ivanova N."/>
            <person name="Ovchinikova G."/>
            <person name="Pati A."/>
            <person name="Chen A."/>
            <person name="Palaniappan K."/>
            <person name="Mavromatis K."/>
            <person name="Liolios K."/>
            <person name="Brettin T."/>
            <person name="Fiebig A."/>
            <person name="Rohde M."/>
            <person name="Abt B."/>
            <person name="Goker M."/>
            <person name="Detter J.C."/>
            <person name="Woyke T."/>
            <person name="Bristow J."/>
            <person name="Eisen J.A."/>
            <person name="Markowitz V."/>
            <person name="Hugenholtz P."/>
            <person name="Kyrpides N.C."/>
            <person name="Klenk H.P."/>
            <person name="Lapidus A."/>
        </authorList>
    </citation>
    <scope>NUCLEOTIDE SEQUENCE [LARGE SCALE GENOMIC DNA]</scope>
    <source>
        <strain evidence="6">DSM 44963</strain>
    </source>
</reference>
<dbReference type="InParanoid" id="D6TLD7"/>
<dbReference type="PANTHER" id="PTHR33164">
    <property type="entry name" value="TRANSCRIPTIONAL REGULATOR, MARR FAMILY"/>
    <property type="match status" value="1"/>
</dbReference>
<evidence type="ECO:0000313" key="6">
    <source>
        <dbReference type="Proteomes" id="UP000004508"/>
    </source>
</evidence>
<keyword evidence="6" id="KW-1185">Reference proteome</keyword>
<dbReference type="GO" id="GO:0003700">
    <property type="term" value="F:DNA-binding transcription factor activity"/>
    <property type="evidence" value="ECO:0007669"/>
    <property type="project" value="InterPro"/>
</dbReference>
<dbReference type="PROSITE" id="PS50995">
    <property type="entry name" value="HTH_MARR_2"/>
    <property type="match status" value="1"/>
</dbReference>
<dbReference type="Pfam" id="PF12802">
    <property type="entry name" value="MarR_2"/>
    <property type="match status" value="1"/>
</dbReference>
<dbReference type="STRING" id="485913.Krac_7890"/>
<dbReference type="InterPro" id="IPR000835">
    <property type="entry name" value="HTH_MarR-typ"/>
</dbReference>